<proteinExistence type="predicted"/>
<evidence type="ECO:0000313" key="3">
    <source>
        <dbReference type="Proteomes" id="UP000499080"/>
    </source>
</evidence>
<comment type="caution">
    <text evidence="1">The sequence shown here is derived from an EMBL/GenBank/DDBJ whole genome shotgun (WGS) entry which is preliminary data.</text>
</comment>
<dbReference type="OrthoDB" id="7971529at2759"/>
<protein>
    <submittedName>
        <fullName evidence="1">Uncharacterized protein</fullName>
    </submittedName>
</protein>
<gene>
    <name evidence="1" type="ORF">AVEN_143983_1</name>
    <name evidence="2" type="ORF">AVEN_162670_1</name>
</gene>
<dbReference type="EMBL" id="BGPR01022380">
    <property type="protein sequence ID" value="GBN88626.1"/>
    <property type="molecule type" value="Genomic_DNA"/>
</dbReference>
<name>A0A4Y2SK41_ARAVE</name>
<organism evidence="1 3">
    <name type="scientific">Araneus ventricosus</name>
    <name type="common">Orbweaver spider</name>
    <name type="synonym">Epeira ventricosa</name>
    <dbReference type="NCBI Taxonomy" id="182803"/>
    <lineage>
        <taxon>Eukaryota</taxon>
        <taxon>Metazoa</taxon>
        <taxon>Ecdysozoa</taxon>
        <taxon>Arthropoda</taxon>
        <taxon>Chelicerata</taxon>
        <taxon>Arachnida</taxon>
        <taxon>Araneae</taxon>
        <taxon>Araneomorphae</taxon>
        <taxon>Entelegynae</taxon>
        <taxon>Araneoidea</taxon>
        <taxon>Araneidae</taxon>
        <taxon>Araneus</taxon>
    </lineage>
</organism>
<dbReference type="Proteomes" id="UP000499080">
    <property type="component" value="Unassembled WGS sequence"/>
</dbReference>
<reference evidence="1 3" key="1">
    <citation type="journal article" date="2019" name="Sci. Rep.">
        <title>Orb-weaving spider Araneus ventricosus genome elucidates the spidroin gene catalogue.</title>
        <authorList>
            <person name="Kono N."/>
            <person name="Nakamura H."/>
            <person name="Ohtoshi R."/>
            <person name="Moran D.A.P."/>
            <person name="Shinohara A."/>
            <person name="Yoshida Y."/>
            <person name="Fujiwara M."/>
            <person name="Mori M."/>
            <person name="Tomita M."/>
            <person name="Arakawa K."/>
        </authorList>
    </citation>
    <scope>NUCLEOTIDE SEQUENCE [LARGE SCALE GENOMIC DNA]</scope>
</reference>
<dbReference type="AlphaFoldDB" id="A0A4Y2SK41"/>
<accession>A0A4Y2SK41</accession>
<evidence type="ECO:0000313" key="2">
    <source>
        <dbReference type="EMBL" id="GBN88626.1"/>
    </source>
</evidence>
<evidence type="ECO:0000313" key="1">
    <source>
        <dbReference type="EMBL" id="GBN88624.1"/>
    </source>
</evidence>
<dbReference type="EMBL" id="BGPR01022378">
    <property type="protein sequence ID" value="GBN88624.1"/>
    <property type="molecule type" value="Genomic_DNA"/>
</dbReference>
<keyword evidence="3" id="KW-1185">Reference proteome</keyword>
<sequence>MYKLIKQGNEFPYLNIKIKVMFSSNIFKIVEFFVCLPGTSAPAERGMLSMPVVKKLLNIKANFILTSPEFYEKIKKSAKTFLHKIISSEKYLLKETGKDRKVEEPPNPGPRSN</sequence>